<dbReference type="Gene3D" id="1.10.268.10">
    <property type="entry name" value="Topoisomerase, domain 3"/>
    <property type="match status" value="1"/>
</dbReference>
<dbReference type="EMBL" id="BFAA01002804">
    <property type="protein sequence ID" value="GCB65000.1"/>
    <property type="molecule type" value="Genomic_DNA"/>
</dbReference>
<organism evidence="1 2">
    <name type="scientific">Scyliorhinus torazame</name>
    <name type="common">Cloudy catshark</name>
    <name type="synonym">Catulus torazame</name>
    <dbReference type="NCBI Taxonomy" id="75743"/>
    <lineage>
        <taxon>Eukaryota</taxon>
        <taxon>Metazoa</taxon>
        <taxon>Chordata</taxon>
        <taxon>Craniata</taxon>
        <taxon>Vertebrata</taxon>
        <taxon>Chondrichthyes</taxon>
        <taxon>Elasmobranchii</taxon>
        <taxon>Galeomorphii</taxon>
        <taxon>Galeoidea</taxon>
        <taxon>Carcharhiniformes</taxon>
        <taxon>Scyliorhinidae</taxon>
        <taxon>Scyliorhinus</taxon>
    </lineage>
</organism>
<dbReference type="SUPFAM" id="SSF56719">
    <property type="entry name" value="Type II DNA topoisomerase"/>
    <property type="match status" value="1"/>
</dbReference>
<dbReference type="STRING" id="75743.A0A401NVV2"/>
<accession>A0A401NVV2</accession>
<dbReference type="InterPro" id="IPR013760">
    <property type="entry name" value="Topo_IIA-like_dom_sf"/>
</dbReference>
<reference evidence="1 2" key="1">
    <citation type="journal article" date="2018" name="Nat. Ecol. Evol.">
        <title>Shark genomes provide insights into elasmobranch evolution and the origin of vertebrates.</title>
        <authorList>
            <person name="Hara Y"/>
            <person name="Yamaguchi K"/>
            <person name="Onimaru K"/>
            <person name="Kadota M"/>
            <person name="Koyanagi M"/>
            <person name="Keeley SD"/>
            <person name="Tatsumi K"/>
            <person name="Tanaka K"/>
            <person name="Motone F"/>
            <person name="Kageyama Y"/>
            <person name="Nozu R"/>
            <person name="Adachi N"/>
            <person name="Nishimura O"/>
            <person name="Nakagawa R"/>
            <person name="Tanegashima C"/>
            <person name="Kiyatake I"/>
            <person name="Matsumoto R"/>
            <person name="Murakumo K"/>
            <person name="Nishida K"/>
            <person name="Terakita A"/>
            <person name="Kuratani S"/>
            <person name="Sato K"/>
            <person name="Hyodo S Kuraku.S."/>
        </authorList>
    </citation>
    <scope>NUCLEOTIDE SEQUENCE [LARGE SCALE GENOMIC DNA]</scope>
</reference>
<protein>
    <submittedName>
        <fullName evidence="1">Uncharacterized protein</fullName>
    </submittedName>
</protein>
<dbReference type="OrthoDB" id="276498at2759"/>
<dbReference type="GO" id="GO:0003918">
    <property type="term" value="F:DNA topoisomerase type II (double strand cut, ATP-hydrolyzing) activity"/>
    <property type="evidence" value="ECO:0007669"/>
    <property type="project" value="InterPro"/>
</dbReference>
<gene>
    <name evidence="1" type="ORF">scyTo_0007625</name>
</gene>
<dbReference type="Proteomes" id="UP000288216">
    <property type="component" value="Unassembled WGS sequence"/>
</dbReference>
<sequence length="91" mass="10900">MLEKIEGTFVIANKPERELIQLLLDRGYDSRGVKSWKESQEKQHEAMEVETILSSGADFNQLLYLRLWYLTKEKKDELLKHRHEKKKNKKI</sequence>
<evidence type="ECO:0000313" key="2">
    <source>
        <dbReference type="Proteomes" id="UP000288216"/>
    </source>
</evidence>
<keyword evidence="2" id="KW-1185">Reference proteome</keyword>
<dbReference type="GO" id="GO:0005524">
    <property type="term" value="F:ATP binding"/>
    <property type="evidence" value="ECO:0007669"/>
    <property type="project" value="InterPro"/>
</dbReference>
<dbReference type="AlphaFoldDB" id="A0A401NVV2"/>
<comment type="caution">
    <text evidence="1">The sequence shown here is derived from an EMBL/GenBank/DDBJ whole genome shotgun (WGS) entry which is preliminary data.</text>
</comment>
<evidence type="ECO:0000313" key="1">
    <source>
        <dbReference type="EMBL" id="GCB65000.1"/>
    </source>
</evidence>
<dbReference type="GO" id="GO:0003677">
    <property type="term" value="F:DNA binding"/>
    <property type="evidence" value="ECO:0007669"/>
    <property type="project" value="InterPro"/>
</dbReference>
<name>A0A401NVV2_SCYTO</name>
<proteinExistence type="predicted"/>
<dbReference type="InterPro" id="IPR013757">
    <property type="entry name" value="Topo_IIA_A_a_sf"/>
</dbReference>